<evidence type="ECO:0000256" key="2">
    <source>
        <dbReference type="ARBA" id="ARBA00022840"/>
    </source>
</evidence>
<dbReference type="GO" id="GO:0016020">
    <property type="term" value="C:membrane"/>
    <property type="evidence" value="ECO:0007669"/>
    <property type="project" value="TreeGrafter"/>
</dbReference>
<dbReference type="InterPro" id="IPR000873">
    <property type="entry name" value="AMP-dep_synth/lig_dom"/>
</dbReference>
<dbReference type="PANTHER" id="PTHR43272:SF33">
    <property type="entry name" value="AMP-BINDING DOMAIN-CONTAINING PROTEIN-RELATED"/>
    <property type="match status" value="1"/>
</dbReference>
<dbReference type="GO" id="GO:0005524">
    <property type="term" value="F:ATP binding"/>
    <property type="evidence" value="ECO:0007669"/>
    <property type="project" value="UniProtKB-KW"/>
</dbReference>
<dbReference type="Pfam" id="PF23562">
    <property type="entry name" value="AMP-binding_C_3"/>
    <property type="match status" value="1"/>
</dbReference>
<feature type="domain" description="AMP-dependent synthetase/ligase" evidence="4">
    <location>
        <begin position="24"/>
        <end position="436"/>
    </location>
</feature>
<dbReference type="InterPro" id="IPR020845">
    <property type="entry name" value="AMP-binding_CS"/>
</dbReference>
<dbReference type="AlphaFoldDB" id="A0A227KPW9"/>
<dbReference type="PANTHER" id="PTHR43272">
    <property type="entry name" value="LONG-CHAIN-FATTY-ACID--COA LIGASE"/>
    <property type="match status" value="1"/>
</dbReference>
<organism evidence="5 6">
    <name type="scientific">Turicimonas muris</name>
    <dbReference type="NCBI Taxonomy" id="1796652"/>
    <lineage>
        <taxon>Bacteria</taxon>
        <taxon>Pseudomonadati</taxon>
        <taxon>Pseudomonadota</taxon>
        <taxon>Betaproteobacteria</taxon>
        <taxon>Burkholderiales</taxon>
        <taxon>Sutterellaceae</taxon>
        <taxon>Turicimonas</taxon>
    </lineage>
</organism>
<dbReference type="InterPro" id="IPR020459">
    <property type="entry name" value="AMP-binding"/>
</dbReference>
<sequence>MIENGKTRANEIRSLFVLPELVSHHLDKRPNIPAVTEYDAAQQRWVTLTFKELYDRSVMWAKAFTAANLKKGDRVAMLLPNSIEAVCFDQGALLIGLVPVPLHIIDTPDNCAYILQDSGTKVLVTLNHARWHAIEKAAGPNGLPDLQTVVFINDEDEDNGKVKGISLQNWLSSGKEISELPPLPKQEDLACLVYTSGTTGKPKGVMLTHENIMSDISSLLYNIAPEPTDSWLSFLPLSHTFERTTTYYIGLGMGNQVTFSRGITRLVDDLKTVKPSILMSVPRIYEKVNAKIQERLKTKSLLARKFFTGAIESGWRKFCKENGLEGEEPRFTDKILEPLYERFVRQNIKNQFGGRVRVAVSGGAAISPEVIKTFIGLGVPIYQGYGMTETSPIISVNKIGNNDPLTVGQILPGIQAKLGDKDELLVRGPQIMRGYWNRKEDTAKAITEDGWFSTGDQADILPNRYLRIKGRIKEIIVTSNGEKVPPVDIEQLIETDPLFAQVMLIGDNRPFISALVVLNKDEWKRLAVTLELDPNSPDSLSKKAVQQALLRRMKAAAKGAPQYGIPRAVTVTLDPWTIENGALTPTLKIKRRILNQKFEKEIESMYTDFGKNKDN</sequence>
<dbReference type="InterPro" id="IPR042099">
    <property type="entry name" value="ANL_N_sf"/>
</dbReference>
<accession>A0A227KPW9</accession>
<name>A0A227KPW9_9BURK</name>
<dbReference type="Proteomes" id="UP000214610">
    <property type="component" value="Unassembled WGS sequence"/>
</dbReference>
<reference evidence="6" key="1">
    <citation type="submission" date="2017-05" db="EMBL/GenBank/DDBJ databases">
        <title>Improved OligoMM genomes.</title>
        <authorList>
            <person name="Garzetti D."/>
        </authorList>
    </citation>
    <scope>NUCLEOTIDE SEQUENCE [LARGE SCALE GENOMIC DNA]</scope>
    <source>
        <strain evidence="6">YL45</strain>
    </source>
</reference>
<evidence type="ECO:0000313" key="6">
    <source>
        <dbReference type="Proteomes" id="UP000214610"/>
    </source>
</evidence>
<evidence type="ECO:0000256" key="3">
    <source>
        <dbReference type="ARBA" id="ARBA00024484"/>
    </source>
</evidence>
<gene>
    <name evidence="5" type="ORF">ADH67_04780</name>
</gene>
<evidence type="ECO:0000259" key="4">
    <source>
        <dbReference type="Pfam" id="PF00501"/>
    </source>
</evidence>
<comment type="caution">
    <text evidence="5">The sequence shown here is derived from an EMBL/GenBank/DDBJ whole genome shotgun (WGS) entry which is preliminary data.</text>
</comment>
<dbReference type="PROSITE" id="PS00455">
    <property type="entry name" value="AMP_BINDING"/>
    <property type="match status" value="1"/>
</dbReference>
<dbReference type="Gene3D" id="3.30.300.30">
    <property type="match status" value="1"/>
</dbReference>
<dbReference type="GO" id="GO:0004467">
    <property type="term" value="F:long-chain fatty acid-CoA ligase activity"/>
    <property type="evidence" value="ECO:0007669"/>
    <property type="project" value="UniProtKB-EC"/>
</dbReference>
<evidence type="ECO:0000256" key="1">
    <source>
        <dbReference type="ARBA" id="ARBA00022741"/>
    </source>
</evidence>
<dbReference type="EMBL" id="NHMP01000002">
    <property type="protein sequence ID" value="OXE50307.1"/>
    <property type="molecule type" value="Genomic_DNA"/>
</dbReference>
<keyword evidence="1" id="KW-0547">Nucleotide-binding</keyword>
<keyword evidence="5" id="KW-0436">Ligase</keyword>
<protein>
    <submittedName>
        <fullName evidence="5">Long-chain fatty acid--CoA ligase</fullName>
    </submittedName>
</protein>
<dbReference type="SUPFAM" id="SSF56801">
    <property type="entry name" value="Acetyl-CoA synthetase-like"/>
    <property type="match status" value="1"/>
</dbReference>
<evidence type="ECO:0000313" key="5">
    <source>
        <dbReference type="EMBL" id="OXE50307.1"/>
    </source>
</evidence>
<comment type="catalytic activity">
    <reaction evidence="3">
        <text>a long-chain fatty acid + ATP + CoA = a long-chain fatty acyl-CoA + AMP + diphosphate</text>
        <dbReference type="Rhea" id="RHEA:15421"/>
        <dbReference type="ChEBI" id="CHEBI:30616"/>
        <dbReference type="ChEBI" id="CHEBI:33019"/>
        <dbReference type="ChEBI" id="CHEBI:57287"/>
        <dbReference type="ChEBI" id="CHEBI:57560"/>
        <dbReference type="ChEBI" id="CHEBI:83139"/>
        <dbReference type="ChEBI" id="CHEBI:456215"/>
        <dbReference type="EC" id="6.2.1.3"/>
    </reaction>
    <physiologicalReaction direction="left-to-right" evidence="3">
        <dbReference type="Rhea" id="RHEA:15422"/>
    </physiologicalReaction>
</comment>
<dbReference type="CDD" id="cd05907">
    <property type="entry name" value="VL_LC_FACS_like"/>
    <property type="match status" value="1"/>
</dbReference>
<dbReference type="PRINTS" id="PR00154">
    <property type="entry name" value="AMPBINDING"/>
</dbReference>
<dbReference type="Pfam" id="PF00501">
    <property type="entry name" value="AMP-binding"/>
    <property type="match status" value="1"/>
</dbReference>
<keyword evidence="6" id="KW-1185">Reference proteome</keyword>
<dbReference type="Gene3D" id="3.40.50.12780">
    <property type="entry name" value="N-terminal domain of ligase-like"/>
    <property type="match status" value="1"/>
</dbReference>
<proteinExistence type="predicted"/>
<dbReference type="InterPro" id="IPR045851">
    <property type="entry name" value="AMP-bd_C_sf"/>
</dbReference>
<keyword evidence="2" id="KW-0067">ATP-binding</keyword>